<evidence type="ECO:0000313" key="6">
    <source>
        <dbReference type="EMBL" id="EEG47298.1"/>
    </source>
</evidence>
<organism evidence="6 7">
    <name type="scientific">Blautia hydrogenotrophica (strain DSM 10507 / JCM 14656 / S5a33)</name>
    <name type="common">Ruminococcus hydrogenotrophicus</name>
    <dbReference type="NCBI Taxonomy" id="476272"/>
    <lineage>
        <taxon>Bacteria</taxon>
        <taxon>Bacillati</taxon>
        <taxon>Bacillota</taxon>
        <taxon>Clostridia</taxon>
        <taxon>Lachnospirales</taxon>
        <taxon>Lachnospiraceae</taxon>
        <taxon>Blautia</taxon>
    </lineage>
</organism>
<evidence type="ECO:0000256" key="2">
    <source>
        <dbReference type="ARBA" id="ARBA00022692"/>
    </source>
</evidence>
<keyword evidence="4 5" id="KW-0472">Membrane</keyword>
<name>C0CSF1_BLAHS</name>
<evidence type="ECO:0000313" key="7">
    <source>
        <dbReference type="Proteomes" id="UP000003100"/>
    </source>
</evidence>
<feature type="transmembrane region" description="Helical" evidence="5">
    <location>
        <begin position="120"/>
        <end position="148"/>
    </location>
</feature>
<accession>C0CSF1</accession>
<dbReference type="Proteomes" id="UP000003100">
    <property type="component" value="Unassembled WGS sequence"/>
</dbReference>
<dbReference type="RefSeq" id="WP_005952472.1">
    <property type="nucleotide sequence ID" value="NZ_CP136423.1"/>
</dbReference>
<evidence type="ECO:0000256" key="1">
    <source>
        <dbReference type="ARBA" id="ARBA00004141"/>
    </source>
</evidence>
<dbReference type="PATRIC" id="fig|476272.21.peg.502"/>
<sequence length="167" mass="18587">MRKCKICGAKIPVGAPCCPQCGAVDLQKERFDGHHVFQDSLDHMSGNPYEEDGYAPEDIRQNKGMALLSYLGILVFIPILTSRHSPYVRFHANQGLLLFISSTLLQILTRFLHKLADLSFLFFGFGLASKALNLLSLLFLLMAIWGVINVCSGQAKRLPLIGKIRLL</sequence>
<keyword evidence="7" id="KW-1185">Reference proteome</keyword>
<keyword evidence="3 5" id="KW-1133">Transmembrane helix</keyword>
<dbReference type="Pfam" id="PF09685">
    <property type="entry name" value="MamF_MmsF"/>
    <property type="match status" value="1"/>
</dbReference>
<evidence type="ECO:0008006" key="8">
    <source>
        <dbReference type="Google" id="ProtNLM"/>
    </source>
</evidence>
<dbReference type="eggNOG" id="COG4640">
    <property type="taxonomic scope" value="Bacteria"/>
</dbReference>
<keyword evidence="2 5" id="KW-0812">Transmembrane</keyword>
<dbReference type="HOGENOM" id="CLU_095018_0_0_9"/>
<reference evidence="6 7" key="1">
    <citation type="submission" date="2009-01" db="EMBL/GenBank/DDBJ databases">
        <authorList>
            <person name="Fulton L."/>
            <person name="Clifton S."/>
            <person name="Fulton B."/>
            <person name="Xu J."/>
            <person name="Minx P."/>
            <person name="Pepin K.H."/>
            <person name="Johnson M."/>
            <person name="Bhonagiri V."/>
            <person name="Nash W.E."/>
            <person name="Mardis E.R."/>
            <person name="Wilson R.K."/>
        </authorList>
    </citation>
    <scope>NUCLEOTIDE SEQUENCE [LARGE SCALE GENOMIC DNA]</scope>
    <source>
        <strain evidence="7">DSM 10507 / JCM 14656 / S5a33</strain>
    </source>
</reference>
<dbReference type="InterPro" id="IPR019109">
    <property type="entry name" value="MamF_MmsF"/>
</dbReference>
<dbReference type="AlphaFoldDB" id="C0CSF1"/>
<evidence type="ECO:0000256" key="4">
    <source>
        <dbReference type="ARBA" id="ARBA00023136"/>
    </source>
</evidence>
<reference evidence="6 7" key="2">
    <citation type="submission" date="2009-02" db="EMBL/GenBank/DDBJ databases">
        <title>Draft genome sequence of Blautia hydrogenotrophica DSM 10507 (Ruminococcus hydrogenotrophicus DSM 10507).</title>
        <authorList>
            <person name="Sudarsanam P."/>
            <person name="Ley R."/>
            <person name="Guruge J."/>
            <person name="Turnbaugh P.J."/>
            <person name="Mahowald M."/>
            <person name="Liep D."/>
            <person name="Gordon J."/>
        </authorList>
    </citation>
    <scope>NUCLEOTIDE SEQUENCE [LARGE SCALE GENOMIC DNA]</scope>
    <source>
        <strain evidence="7">DSM 10507 / JCM 14656 / S5a33</strain>
    </source>
</reference>
<dbReference type="GeneID" id="86823134"/>
<proteinExistence type="predicted"/>
<comment type="subcellular location">
    <subcellularLocation>
        <location evidence="1">Membrane</location>
        <topology evidence="1">Multi-pass membrane protein</topology>
    </subcellularLocation>
</comment>
<feature type="transmembrane region" description="Helical" evidence="5">
    <location>
        <begin position="64"/>
        <end position="81"/>
    </location>
</feature>
<protein>
    <recommendedName>
        <fullName evidence="8">Zinc-ribbon domain-containing protein</fullName>
    </recommendedName>
</protein>
<comment type="caution">
    <text evidence="6">The sequence shown here is derived from an EMBL/GenBank/DDBJ whole genome shotgun (WGS) entry which is preliminary data.</text>
</comment>
<dbReference type="EMBL" id="ACBZ01000206">
    <property type="protein sequence ID" value="EEG47298.1"/>
    <property type="molecule type" value="Genomic_DNA"/>
</dbReference>
<evidence type="ECO:0000256" key="3">
    <source>
        <dbReference type="ARBA" id="ARBA00022989"/>
    </source>
</evidence>
<gene>
    <name evidence="6" type="ORF">RUMHYD_03818</name>
</gene>
<evidence type="ECO:0000256" key="5">
    <source>
        <dbReference type="SAM" id="Phobius"/>
    </source>
</evidence>